<sequence length="172" mass="17178">MATLYVRNETSTPITANAIGAARFELSAKGQRGDNKVLPLSVANLPGFQRIWAATPARVTVATDPAFSNVVTSIPSEAGGPTAWNDITSKPAVIAAGATQAAARTAIGAVTVGTTATDAKAGNYTPPNATTSVKGLVNQAATQANFAGADAAAIVGELNAFLGKLKTAGIVA</sequence>
<name>A0A2P1JXB5_9CAUD</name>
<evidence type="ECO:0000313" key="2">
    <source>
        <dbReference type="Proteomes" id="UP000241290"/>
    </source>
</evidence>
<protein>
    <recommendedName>
        <fullName evidence="3">Head fiber protein</fullName>
    </recommendedName>
</protein>
<dbReference type="Gene3D" id="6.10.140.1630">
    <property type="match status" value="1"/>
</dbReference>
<keyword evidence="2" id="KW-1185">Reference proteome</keyword>
<organism evidence="1 2">
    <name type="scientific">Rhodococcus phage Finch</name>
    <dbReference type="NCBI Taxonomy" id="2094144"/>
    <lineage>
        <taxon>Viruses</taxon>
        <taxon>Duplodnaviria</taxon>
        <taxon>Heunggongvirae</taxon>
        <taxon>Uroviricota</taxon>
        <taxon>Caudoviricetes</taxon>
        <taxon>Finchvirus</taxon>
        <taxon>Finchvirus finch</taxon>
    </lineage>
</organism>
<reference evidence="2" key="1">
    <citation type="submission" date="2018-02" db="EMBL/GenBank/DDBJ databases">
        <authorList>
            <person name="Cohen D.B."/>
            <person name="Kent A.D."/>
        </authorList>
    </citation>
    <scope>NUCLEOTIDE SEQUENCE [LARGE SCALE GENOMIC DNA]</scope>
</reference>
<evidence type="ECO:0008006" key="3">
    <source>
        <dbReference type="Google" id="ProtNLM"/>
    </source>
</evidence>
<accession>A0A2P1JXB5</accession>
<proteinExistence type="predicted"/>
<gene>
    <name evidence="1" type="primary">23</name>
    <name evidence="1" type="ORF">SEA_FINCH_23</name>
</gene>
<dbReference type="GeneID" id="64766276"/>
<evidence type="ECO:0000313" key="1">
    <source>
        <dbReference type="EMBL" id="AVO24968.1"/>
    </source>
</evidence>
<dbReference type="RefSeq" id="YP_010059045.1">
    <property type="nucleotide sequence ID" value="NC_054724.1"/>
</dbReference>
<dbReference type="KEGG" id="vg:64766276"/>
<dbReference type="EMBL" id="MG962366">
    <property type="protein sequence ID" value="AVO24968.1"/>
    <property type="molecule type" value="Genomic_DNA"/>
</dbReference>
<dbReference type="Proteomes" id="UP000241290">
    <property type="component" value="Genome"/>
</dbReference>